<dbReference type="Proteomes" id="UP001139648">
    <property type="component" value="Unassembled WGS sequence"/>
</dbReference>
<comment type="caution">
    <text evidence="1">The sequence shown here is derived from an EMBL/GenBank/DDBJ whole genome shotgun (WGS) entry which is preliminary data.</text>
</comment>
<sequence length="85" mass="9373">MLFLDPHVRALQDDWSARAREAVSSLRMAAGTFDLDWQALANVEDHEQIIALITTHPDSPDHAAIRRLASWASKQGLQPSHSAGC</sequence>
<organism evidence="1 2">
    <name type="scientific">Nonomuraea thailandensis</name>
    <dbReference type="NCBI Taxonomy" id="1188745"/>
    <lineage>
        <taxon>Bacteria</taxon>
        <taxon>Bacillati</taxon>
        <taxon>Actinomycetota</taxon>
        <taxon>Actinomycetes</taxon>
        <taxon>Streptosporangiales</taxon>
        <taxon>Streptosporangiaceae</taxon>
        <taxon>Nonomuraea</taxon>
    </lineage>
</organism>
<proteinExistence type="predicted"/>
<evidence type="ECO:0000313" key="1">
    <source>
        <dbReference type="EMBL" id="MCP2356887.1"/>
    </source>
</evidence>
<dbReference type="AlphaFoldDB" id="A0A9X2K143"/>
<dbReference type="EMBL" id="JAMZEB010000002">
    <property type="protein sequence ID" value="MCP2356887.1"/>
    <property type="molecule type" value="Genomic_DNA"/>
</dbReference>
<name>A0A9X2K143_9ACTN</name>
<evidence type="ECO:0000313" key="2">
    <source>
        <dbReference type="Proteomes" id="UP001139648"/>
    </source>
</evidence>
<accession>A0A9X2K143</accession>
<reference evidence="1" key="1">
    <citation type="submission" date="2022-06" db="EMBL/GenBank/DDBJ databases">
        <title>Sequencing the genomes of 1000 actinobacteria strains.</title>
        <authorList>
            <person name="Klenk H.-P."/>
        </authorList>
    </citation>
    <scope>NUCLEOTIDE SEQUENCE</scope>
    <source>
        <strain evidence="1">DSM 46694</strain>
    </source>
</reference>
<protein>
    <submittedName>
        <fullName evidence="1">Uncharacterized protein</fullName>
    </submittedName>
</protein>
<keyword evidence="2" id="KW-1185">Reference proteome</keyword>
<gene>
    <name evidence="1" type="ORF">HD597_003907</name>
</gene>